<protein>
    <submittedName>
        <fullName evidence="1">Uncharacterized protein</fullName>
    </submittedName>
</protein>
<gene>
    <name evidence="1" type="ORF">DX130_15440</name>
</gene>
<keyword evidence="2" id="KW-1185">Reference proteome</keyword>
<reference evidence="1 2" key="1">
    <citation type="submission" date="2018-08" db="EMBL/GenBank/DDBJ databases">
        <title>Paenibacillus sp. M4BSY-1, whole genome shotgun sequence.</title>
        <authorList>
            <person name="Tuo L."/>
        </authorList>
    </citation>
    <scope>NUCLEOTIDE SEQUENCE [LARGE SCALE GENOMIC DNA]</scope>
    <source>
        <strain evidence="1 2">M4BSY-1</strain>
    </source>
</reference>
<accession>A0A371PHM8</accession>
<name>A0A371PHM8_9BACL</name>
<comment type="caution">
    <text evidence="1">The sequence shown here is derived from an EMBL/GenBank/DDBJ whole genome shotgun (WGS) entry which is preliminary data.</text>
</comment>
<dbReference type="Proteomes" id="UP000261905">
    <property type="component" value="Unassembled WGS sequence"/>
</dbReference>
<evidence type="ECO:0000313" key="1">
    <source>
        <dbReference type="EMBL" id="REK75028.1"/>
    </source>
</evidence>
<evidence type="ECO:0000313" key="2">
    <source>
        <dbReference type="Proteomes" id="UP000261905"/>
    </source>
</evidence>
<dbReference type="EMBL" id="QUBQ01000002">
    <property type="protein sequence ID" value="REK75028.1"/>
    <property type="molecule type" value="Genomic_DNA"/>
</dbReference>
<dbReference type="AlphaFoldDB" id="A0A371PHM8"/>
<proteinExistence type="predicted"/>
<organism evidence="1 2">
    <name type="scientific">Paenibacillus paeoniae</name>
    <dbReference type="NCBI Taxonomy" id="2292705"/>
    <lineage>
        <taxon>Bacteria</taxon>
        <taxon>Bacillati</taxon>
        <taxon>Bacillota</taxon>
        <taxon>Bacilli</taxon>
        <taxon>Bacillales</taxon>
        <taxon>Paenibacillaceae</taxon>
        <taxon>Paenibacillus</taxon>
    </lineage>
</organism>
<sequence length="81" mass="9426">MFVILSILFRLVGAYEARGGGARAYQGIFSLSMEFLLWSFYGDYIQFWLYGTIYDSTCTQAKTLRIYEKSELNGLLHLYMI</sequence>